<dbReference type="OrthoDB" id="2883029at2759"/>
<evidence type="ECO:0000313" key="1">
    <source>
        <dbReference type="EMBL" id="KAG7443276.1"/>
    </source>
</evidence>
<dbReference type="AlphaFoldDB" id="A0A9P7VNR9"/>
<comment type="caution">
    <text evidence="1">The sequence shown here is derived from an EMBL/GenBank/DDBJ whole genome shotgun (WGS) entry which is preliminary data.</text>
</comment>
<protein>
    <submittedName>
        <fullName evidence="1">Uncharacterized protein</fullName>
    </submittedName>
</protein>
<sequence length="163" mass="18744">MSPVLNPFETAVKSLKRAVDHEPLETASARLREQYIIEIDEILRPSLDCFFTDIRVAFSELAAGVSEGLNAEIPRVREAYQNLPWWDSVPILDIFTESILGIKPRRRAMSLYHEFLSKDEQIGKKERKRGKIRTKTEPNAASEVPIEGGRHVVFHRQDFLELD</sequence>
<reference evidence="1" key="1">
    <citation type="submission" date="2020-11" db="EMBL/GenBank/DDBJ databases">
        <title>Adaptations for nitrogen fixation in a non-lichenized fungal sporocarp promotes dispersal by wood-feeding termites.</title>
        <authorList>
            <consortium name="DOE Joint Genome Institute"/>
            <person name="Koch R.A."/>
            <person name="Yoon G."/>
            <person name="Arayal U."/>
            <person name="Lail K."/>
            <person name="Amirebrahimi M."/>
            <person name="Labutti K."/>
            <person name="Lipzen A."/>
            <person name="Riley R."/>
            <person name="Barry K."/>
            <person name="Henrissat B."/>
            <person name="Grigoriev I.V."/>
            <person name="Herr J.R."/>
            <person name="Aime M.C."/>
        </authorList>
    </citation>
    <scope>NUCLEOTIDE SEQUENCE</scope>
    <source>
        <strain evidence="1">MCA 3950</strain>
    </source>
</reference>
<keyword evidence="2" id="KW-1185">Reference proteome</keyword>
<dbReference type="EMBL" id="MU250546">
    <property type="protein sequence ID" value="KAG7443276.1"/>
    <property type="molecule type" value="Genomic_DNA"/>
</dbReference>
<proteinExistence type="predicted"/>
<name>A0A9P7VNR9_9AGAR</name>
<dbReference type="RefSeq" id="XP_043036776.1">
    <property type="nucleotide sequence ID" value="XM_043178375.1"/>
</dbReference>
<accession>A0A9P7VNR9</accession>
<organism evidence="1 2">
    <name type="scientific">Guyanagaster necrorhizus</name>
    <dbReference type="NCBI Taxonomy" id="856835"/>
    <lineage>
        <taxon>Eukaryota</taxon>
        <taxon>Fungi</taxon>
        <taxon>Dikarya</taxon>
        <taxon>Basidiomycota</taxon>
        <taxon>Agaricomycotina</taxon>
        <taxon>Agaricomycetes</taxon>
        <taxon>Agaricomycetidae</taxon>
        <taxon>Agaricales</taxon>
        <taxon>Marasmiineae</taxon>
        <taxon>Physalacriaceae</taxon>
        <taxon>Guyanagaster</taxon>
    </lineage>
</organism>
<gene>
    <name evidence="1" type="ORF">BT62DRAFT_1034725</name>
</gene>
<dbReference type="Proteomes" id="UP000812287">
    <property type="component" value="Unassembled WGS sequence"/>
</dbReference>
<evidence type="ECO:0000313" key="2">
    <source>
        <dbReference type="Proteomes" id="UP000812287"/>
    </source>
</evidence>
<dbReference type="GeneID" id="66100665"/>